<dbReference type="Pfam" id="PF04233">
    <property type="entry name" value="Phage_Mu_F"/>
    <property type="match status" value="1"/>
</dbReference>
<reference evidence="3 4" key="1">
    <citation type="submission" date="2016-11" db="EMBL/GenBank/DDBJ databases">
        <title>Paenibacillus species isolates.</title>
        <authorList>
            <person name="Beno S.M."/>
        </authorList>
    </citation>
    <scope>NUCLEOTIDE SEQUENCE [LARGE SCALE GENOMIC DNA]</scope>
    <source>
        <strain evidence="3 4">FSL H7-0433</strain>
    </source>
</reference>
<accession>A0ABX3GHS0</accession>
<organism evidence="3 4">
    <name type="scientific">Paenibacillus odorifer</name>
    <dbReference type="NCBI Taxonomy" id="189426"/>
    <lineage>
        <taxon>Bacteria</taxon>
        <taxon>Bacillati</taxon>
        <taxon>Bacillota</taxon>
        <taxon>Bacilli</taxon>
        <taxon>Bacillales</taxon>
        <taxon>Paenibacillaceae</taxon>
        <taxon>Paenibacillus</taxon>
    </lineage>
</organism>
<dbReference type="EMBL" id="MPVP01000201">
    <property type="protein sequence ID" value="OMD21591.1"/>
    <property type="molecule type" value="Genomic_DNA"/>
</dbReference>
<name>A0ABX3GHS0_9BACL</name>
<evidence type="ECO:0000313" key="4">
    <source>
        <dbReference type="Proteomes" id="UP000187158"/>
    </source>
</evidence>
<feature type="region of interest" description="Disordered" evidence="1">
    <location>
        <begin position="200"/>
        <end position="234"/>
    </location>
</feature>
<keyword evidence="4" id="KW-1185">Reference proteome</keyword>
<proteinExistence type="predicted"/>
<evidence type="ECO:0000259" key="2">
    <source>
        <dbReference type="Pfam" id="PF04233"/>
    </source>
</evidence>
<dbReference type="RefSeq" id="WP_076219920.1">
    <property type="nucleotide sequence ID" value="NZ_MPVM01000034.1"/>
</dbReference>
<dbReference type="InterPro" id="IPR006528">
    <property type="entry name" value="Phage_head_morphogenesis_dom"/>
</dbReference>
<sequence>MCKECWELIAKADDTEFLDSLELTHAERTVLEELYKQGENRIVEILELQGKALHDAILELSEELLFDIGELGKVLLSVQSGDLFTVQFEQAVYDAFTPLYHLAGESELTVLNTDKTWSTKNKAASRFALKLKKLVPDMNGTSKDVMTRAFQKAIKEGKTPSERALLVREISASAAKGDAGPFNMERAITVSRTMSTAAANGGKMEGWKQSEVVTGKKWRSSKGDRTRKTHRKANGQVQPLDKPFLVGKKGKESKLMFPGDPAGRAEEIIRCRCTMQSVME</sequence>
<evidence type="ECO:0000256" key="1">
    <source>
        <dbReference type="SAM" id="MobiDB-lite"/>
    </source>
</evidence>
<gene>
    <name evidence="3" type="ORF">BSO21_23635</name>
</gene>
<evidence type="ECO:0000313" key="3">
    <source>
        <dbReference type="EMBL" id="OMD21591.1"/>
    </source>
</evidence>
<feature type="domain" description="Phage head morphogenesis" evidence="2">
    <location>
        <begin position="148"/>
        <end position="275"/>
    </location>
</feature>
<protein>
    <recommendedName>
        <fullName evidence="2">Phage head morphogenesis domain-containing protein</fullName>
    </recommendedName>
</protein>
<dbReference type="Proteomes" id="UP000187158">
    <property type="component" value="Unassembled WGS sequence"/>
</dbReference>
<comment type="caution">
    <text evidence="3">The sequence shown here is derived from an EMBL/GenBank/DDBJ whole genome shotgun (WGS) entry which is preliminary data.</text>
</comment>